<dbReference type="GO" id="GO:0033540">
    <property type="term" value="P:fatty acid beta-oxidation using acyl-CoA oxidase"/>
    <property type="evidence" value="ECO:0007669"/>
    <property type="project" value="TreeGrafter"/>
</dbReference>
<feature type="domain" description="Acyl-CoA oxidase C-terminal" evidence="14">
    <location>
        <begin position="470"/>
        <end position="642"/>
    </location>
</feature>
<sequence length="645" mass="74325">MALGVLDRERKNCSFNAEEFKPLLFHHLYPGIAESRRDYLKKILEQEPDLYPSLTRYTEEKPARFNNMYKYGRKTQDLFNRTELNDAEKHYILSKYNEQNPFMMHYHMFIPALKLLASQQQKNKILPLAEKLQFIGCYAQTELGHGPYNRVIETTAEFDQQSQEFILNTPTQRSYKWWGAGMGLTATHTIIIARLILNKKDLGIHSFFVPIRSIATHEPLPGVFVKDLGPKIGNTVNDFGFLKLNNVRIPRQNLLSRYSEVSETGDYHGIEPKDHKMIFKFLVGRRIIISRECILPLIMGLTIAIRYSCVRKQFRTYANDPTRERPLIEYQMQQVKLFSLLAEAYAMLFASTQLLSIYQSSTDNELFEINALSMSYKAYFTEVVASGIETCRQACGGHGFSNFSGLPFLYTTSVISKSFEGENAVLLANSAKILVHLMERKENSEFTQIANEKIASILIDDNIGTPQFHSACLKAILNLSAKEVQKKLKELKNNNEKDIENKKLQIAAINLVKYFGNYHMHEAFAMWIETFPTQFRPALDALRQIFALSRILKSMWLLLKNQVISQETIENMRKMRETAMRRLRNDAIGLIEAFDIEESVLLSVLGRKDGEVYETLYKLSKDMNPINTQPIFPGIKQLIKPLSKL</sequence>
<keyword evidence="13" id="KW-0175">Coiled coil</keyword>
<accession>A0AAU9JGC3</accession>
<name>A0AAU9JGC3_9CILI</name>
<dbReference type="GO" id="GO:0005777">
    <property type="term" value="C:peroxisome"/>
    <property type="evidence" value="ECO:0007669"/>
    <property type="project" value="UniProtKB-SubCell"/>
</dbReference>
<feature type="active site" description="Proton acceptor" evidence="11">
    <location>
        <position position="420"/>
    </location>
</feature>
<dbReference type="GO" id="GO:0005504">
    <property type="term" value="F:fatty acid binding"/>
    <property type="evidence" value="ECO:0007669"/>
    <property type="project" value="TreeGrafter"/>
</dbReference>
<feature type="binding site" evidence="12">
    <location>
        <position position="141"/>
    </location>
    <ligand>
        <name>FAD</name>
        <dbReference type="ChEBI" id="CHEBI:57692"/>
    </ligand>
</feature>
<dbReference type="Pfam" id="PF22924">
    <property type="entry name" value="ACOX_C_alpha1"/>
    <property type="match status" value="1"/>
</dbReference>
<evidence type="ECO:0000256" key="3">
    <source>
        <dbReference type="ARBA" id="ARBA00006288"/>
    </source>
</evidence>
<evidence type="ECO:0000256" key="11">
    <source>
        <dbReference type="PIRSR" id="PIRSR000168-1"/>
    </source>
</evidence>
<evidence type="ECO:0000313" key="18">
    <source>
        <dbReference type="Proteomes" id="UP001162131"/>
    </source>
</evidence>
<dbReference type="InterPro" id="IPR002655">
    <property type="entry name" value="Acyl-CoA_oxidase_C"/>
</dbReference>
<comment type="subcellular location">
    <subcellularLocation>
        <location evidence="2">Peroxisome</location>
    </subcellularLocation>
</comment>
<evidence type="ECO:0000256" key="1">
    <source>
        <dbReference type="ARBA" id="ARBA00001974"/>
    </source>
</evidence>
<keyword evidence="4 10" id="KW-0285">Flavoprotein</keyword>
<keyword evidence="9" id="KW-0576">Peroxisome</keyword>
<evidence type="ECO:0000313" key="17">
    <source>
        <dbReference type="EMBL" id="CAG9324681.1"/>
    </source>
</evidence>
<feature type="coiled-coil region" evidence="13">
    <location>
        <begin position="474"/>
        <end position="505"/>
    </location>
</feature>
<reference evidence="17" key="1">
    <citation type="submission" date="2021-09" db="EMBL/GenBank/DDBJ databases">
        <authorList>
            <consortium name="AG Swart"/>
            <person name="Singh M."/>
            <person name="Singh A."/>
            <person name="Seah K."/>
            <person name="Emmerich C."/>
        </authorList>
    </citation>
    <scope>NUCLEOTIDE SEQUENCE</scope>
    <source>
        <strain evidence="17">ATCC30299</strain>
    </source>
</reference>
<feature type="domain" description="Acyl-CoA oxidase C-alpha1" evidence="16">
    <location>
        <begin position="282"/>
        <end position="435"/>
    </location>
</feature>
<dbReference type="FunFam" id="2.40.110.10:FF:000003">
    <property type="entry name" value="Acyl-coenzyme A oxidase"/>
    <property type="match status" value="1"/>
</dbReference>
<dbReference type="GO" id="GO:0003997">
    <property type="term" value="F:acyl-CoA oxidase activity"/>
    <property type="evidence" value="ECO:0007669"/>
    <property type="project" value="InterPro"/>
</dbReference>
<dbReference type="Gene3D" id="1.10.540.10">
    <property type="entry name" value="Acyl-CoA dehydrogenase/oxidase, N-terminal domain"/>
    <property type="match status" value="1"/>
</dbReference>
<dbReference type="FunFam" id="1.20.140.10:FF:000010">
    <property type="entry name" value="Acyl-coenzyme A oxidase"/>
    <property type="match status" value="1"/>
</dbReference>
<keyword evidence="18" id="KW-1185">Reference proteome</keyword>
<dbReference type="GO" id="GO:0071949">
    <property type="term" value="F:FAD binding"/>
    <property type="evidence" value="ECO:0007669"/>
    <property type="project" value="InterPro"/>
</dbReference>
<dbReference type="Gene3D" id="2.40.110.10">
    <property type="entry name" value="Butyryl-CoA Dehydrogenase, subunit A, domain 2"/>
    <property type="match status" value="1"/>
</dbReference>
<evidence type="ECO:0000259" key="14">
    <source>
        <dbReference type="Pfam" id="PF01756"/>
    </source>
</evidence>
<dbReference type="PIRSF" id="PIRSF000168">
    <property type="entry name" value="Acyl-CoA_oxidase"/>
    <property type="match status" value="1"/>
</dbReference>
<evidence type="ECO:0000259" key="15">
    <source>
        <dbReference type="Pfam" id="PF14749"/>
    </source>
</evidence>
<evidence type="ECO:0000256" key="7">
    <source>
        <dbReference type="ARBA" id="ARBA00023002"/>
    </source>
</evidence>
<keyword evidence="8" id="KW-0443">Lipid metabolism</keyword>
<gene>
    <name evidence="17" type="ORF">BSTOLATCC_MIC36466</name>
</gene>
<dbReference type="InterPro" id="IPR036250">
    <property type="entry name" value="AcylCo_DH-like_C"/>
</dbReference>
<dbReference type="Proteomes" id="UP001162131">
    <property type="component" value="Unassembled WGS sequence"/>
</dbReference>
<evidence type="ECO:0000259" key="16">
    <source>
        <dbReference type="Pfam" id="PF22924"/>
    </source>
</evidence>
<dbReference type="InterPro" id="IPR055060">
    <property type="entry name" value="ACOX_C_alpha1"/>
</dbReference>
<evidence type="ECO:0000256" key="13">
    <source>
        <dbReference type="SAM" id="Coils"/>
    </source>
</evidence>
<evidence type="ECO:0000256" key="9">
    <source>
        <dbReference type="ARBA" id="ARBA00023140"/>
    </source>
</evidence>
<comment type="caution">
    <text evidence="17">The sequence shown here is derived from an EMBL/GenBank/DDBJ whole genome shotgun (WGS) entry which is preliminary data.</text>
</comment>
<comment type="similarity">
    <text evidence="3 10">Belongs to the acyl-CoA oxidase family.</text>
</comment>
<dbReference type="InterPro" id="IPR029320">
    <property type="entry name" value="Acyl-CoA_ox_N"/>
</dbReference>
<keyword evidence="5 10" id="KW-0274">FAD</keyword>
<dbReference type="PANTHER" id="PTHR10909">
    <property type="entry name" value="ELECTRON TRANSPORT OXIDOREDUCTASE"/>
    <property type="match status" value="1"/>
</dbReference>
<evidence type="ECO:0000256" key="5">
    <source>
        <dbReference type="ARBA" id="ARBA00022827"/>
    </source>
</evidence>
<evidence type="ECO:0000256" key="12">
    <source>
        <dbReference type="PIRSR" id="PIRSR000168-2"/>
    </source>
</evidence>
<proteinExistence type="inferred from homology"/>
<evidence type="ECO:0000256" key="8">
    <source>
        <dbReference type="ARBA" id="ARBA00023098"/>
    </source>
</evidence>
<dbReference type="SUPFAM" id="SSF56645">
    <property type="entry name" value="Acyl-CoA dehydrogenase NM domain-like"/>
    <property type="match status" value="1"/>
</dbReference>
<dbReference type="GO" id="GO:0055088">
    <property type="term" value="P:lipid homeostasis"/>
    <property type="evidence" value="ECO:0007669"/>
    <property type="project" value="TreeGrafter"/>
</dbReference>
<evidence type="ECO:0000256" key="4">
    <source>
        <dbReference type="ARBA" id="ARBA00022630"/>
    </source>
</evidence>
<dbReference type="PANTHER" id="PTHR10909:SF250">
    <property type="entry name" value="PEROXISOMAL ACYL-COENZYME A OXIDASE 1"/>
    <property type="match status" value="1"/>
</dbReference>
<dbReference type="EMBL" id="CAJZBQ010000036">
    <property type="protein sequence ID" value="CAG9324681.1"/>
    <property type="molecule type" value="Genomic_DNA"/>
</dbReference>
<dbReference type="Gene3D" id="1.20.140.10">
    <property type="entry name" value="Butyryl-CoA Dehydrogenase, subunit A, domain 3"/>
    <property type="match status" value="2"/>
</dbReference>
<dbReference type="InterPro" id="IPR037069">
    <property type="entry name" value="AcylCoA_DH/ox_N_sf"/>
</dbReference>
<dbReference type="InterPro" id="IPR012258">
    <property type="entry name" value="Acyl-CoA_oxidase"/>
</dbReference>
<feature type="domain" description="Acyl-coenzyme A oxidase N-terminal" evidence="15">
    <location>
        <begin position="35"/>
        <end position="135"/>
    </location>
</feature>
<dbReference type="SUPFAM" id="SSF47203">
    <property type="entry name" value="Acyl-CoA dehydrogenase C-terminal domain-like"/>
    <property type="match status" value="2"/>
</dbReference>
<keyword evidence="6" id="KW-0276">Fatty acid metabolism</keyword>
<dbReference type="InterPro" id="IPR046373">
    <property type="entry name" value="Acyl-CoA_Oxase/DH_mid-dom_sf"/>
</dbReference>
<protein>
    <recommendedName>
        <fullName evidence="10">Acyl-coenzyme A oxidase</fullName>
    </recommendedName>
</protein>
<keyword evidence="7" id="KW-0560">Oxidoreductase</keyword>
<dbReference type="InterPro" id="IPR009100">
    <property type="entry name" value="AcylCoA_DH/oxidase_NM_dom_sf"/>
</dbReference>
<organism evidence="17 18">
    <name type="scientific">Blepharisma stoltei</name>
    <dbReference type="NCBI Taxonomy" id="1481888"/>
    <lineage>
        <taxon>Eukaryota</taxon>
        <taxon>Sar</taxon>
        <taxon>Alveolata</taxon>
        <taxon>Ciliophora</taxon>
        <taxon>Postciliodesmatophora</taxon>
        <taxon>Heterotrichea</taxon>
        <taxon>Heterotrichida</taxon>
        <taxon>Blepharismidae</taxon>
        <taxon>Blepharisma</taxon>
    </lineage>
</organism>
<dbReference type="Pfam" id="PF01756">
    <property type="entry name" value="ACOX"/>
    <property type="match status" value="1"/>
</dbReference>
<evidence type="ECO:0000256" key="6">
    <source>
        <dbReference type="ARBA" id="ARBA00022832"/>
    </source>
</evidence>
<dbReference type="AlphaFoldDB" id="A0AAU9JGC3"/>
<comment type="cofactor">
    <cofactor evidence="1">
        <name>FAD</name>
        <dbReference type="ChEBI" id="CHEBI:57692"/>
    </cofactor>
</comment>
<dbReference type="Pfam" id="PF14749">
    <property type="entry name" value="Acyl-CoA_ox_N"/>
    <property type="match status" value="1"/>
</dbReference>
<evidence type="ECO:0000256" key="10">
    <source>
        <dbReference type="PIRNR" id="PIRNR000168"/>
    </source>
</evidence>
<evidence type="ECO:0000256" key="2">
    <source>
        <dbReference type="ARBA" id="ARBA00004275"/>
    </source>
</evidence>